<dbReference type="Pfam" id="PF08701">
    <property type="entry name" value="GN3L_Grn1"/>
    <property type="match status" value="1"/>
</dbReference>
<dbReference type="InterPro" id="IPR014813">
    <property type="entry name" value="Gnl3_N_dom"/>
</dbReference>
<evidence type="ECO:0000313" key="5">
    <source>
        <dbReference type="EMBL" id="KAI9248306.1"/>
    </source>
</evidence>
<evidence type="ECO:0000313" key="6">
    <source>
        <dbReference type="Proteomes" id="UP001209540"/>
    </source>
</evidence>
<reference evidence="5" key="2">
    <citation type="submission" date="2023-02" db="EMBL/GenBank/DDBJ databases">
        <authorList>
            <consortium name="DOE Joint Genome Institute"/>
            <person name="Mondo S.J."/>
            <person name="Chang Y."/>
            <person name="Wang Y."/>
            <person name="Ahrendt S."/>
            <person name="Andreopoulos W."/>
            <person name="Barry K."/>
            <person name="Beard J."/>
            <person name="Benny G.L."/>
            <person name="Blankenship S."/>
            <person name="Bonito G."/>
            <person name="Cuomo C."/>
            <person name="Desiro A."/>
            <person name="Gervers K.A."/>
            <person name="Hundley H."/>
            <person name="Kuo A."/>
            <person name="LaButti K."/>
            <person name="Lang B.F."/>
            <person name="Lipzen A."/>
            <person name="O'Donnell K."/>
            <person name="Pangilinan J."/>
            <person name="Reynolds N."/>
            <person name="Sandor L."/>
            <person name="Smith M.W."/>
            <person name="Tsang A."/>
            <person name="Grigoriev I.V."/>
            <person name="Stajich J.E."/>
            <person name="Spatafora J.W."/>
        </authorList>
    </citation>
    <scope>NUCLEOTIDE SEQUENCE</scope>
    <source>
        <strain evidence="5">RSA 2281</strain>
    </source>
</reference>
<protein>
    <submittedName>
        <fullName evidence="5">GNL3L/Grn1 putative GTPase-domain-containing protein</fullName>
    </submittedName>
</protein>
<dbReference type="EMBL" id="JAIXMP010000039">
    <property type="protein sequence ID" value="KAI9248306.1"/>
    <property type="molecule type" value="Genomic_DNA"/>
</dbReference>
<evidence type="ECO:0000259" key="4">
    <source>
        <dbReference type="Pfam" id="PF08701"/>
    </source>
</evidence>
<gene>
    <name evidence="5" type="ORF">BDA99DRAFT_525343</name>
</gene>
<feature type="domain" description="Guanine nucleotide-binding protein-like 3 N-terminal" evidence="4">
    <location>
        <begin position="15"/>
        <end position="68"/>
    </location>
</feature>
<evidence type="ECO:0000256" key="3">
    <source>
        <dbReference type="SAM" id="MobiDB-lite"/>
    </source>
</evidence>
<dbReference type="Proteomes" id="UP001209540">
    <property type="component" value="Unassembled WGS sequence"/>
</dbReference>
<evidence type="ECO:0000256" key="2">
    <source>
        <dbReference type="ARBA" id="ARBA00023242"/>
    </source>
</evidence>
<organism evidence="5 6">
    <name type="scientific">Phascolomyces articulosus</name>
    <dbReference type="NCBI Taxonomy" id="60185"/>
    <lineage>
        <taxon>Eukaryota</taxon>
        <taxon>Fungi</taxon>
        <taxon>Fungi incertae sedis</taxon>
        <taxon>Mucoromycota</taxon>
        <taxon>Mucoromycotina</taxon>
        <taxon>Mucoromycetes</taxon>
        <taxon>Mucorales</taxon>
        <taxon>Lichtheimiaceae</taxon>
        <taxon>Phascolomyces</taxon>
    </lineage>
</organism>
<name>A0AAD5JZL3_9FUNG</name>
<keyword evidence="6" id="KW-1185">Reference proteome</keyword>
<keyword evidence="2" id="KW-0539">Nucleus</keyword>
<feature type="region of interest" description="Disordered" evidence="3">
    <location>
        <begin position="24"/>
        <end position="51"/>
    </location>
</feature>
<dbReference type="GO" id="GO:0005634">
    <property type="term" value="C:nucleus"/>
    <property type="evidence" value="ECO:0007669"/>
    <property type="project" value="UniProtKB-SubCell"/>
</dbReference>
<proteinExistence type="predicted"/>
<accession>A0AAD5JZL3</accession>
<reference evidence="5" key="1">
    <citation type="journal article" date="2022" name="IScience">
        <title>Evolution of zygomycete secretomes and the origins of terrestrial fungal ecologies.</title>
        <authorList>
            <person name="Chang Y."/>
            <person name="Wang Y."/>
            <person name="Mondo S."/>
            <person name="Ahrendt S."/>
            <person name="Andreopoulos W."/>
            <person name="Barry K."/>
            <person name="Beard J."/>
            <person name="Benny G.L."/>
            <person name="Blankenship S."/>
            <person name="Bonito G."/>
            <person name="Cuomo C."/>
            <person name="Desiro A."/>
            <person name="Gervers K.A."/>
            <person name="Hundley H."/>
            <person name="Kuo A."/>
            <person name="LaButti K."/>
            <person name="Lang B.F."/>
            <person name="Lipzen A."/>
            <person name="O'Donnell K."/>
            <person name="Pangilinan J."/>
            <person name="Reynolds N."/>
            <person name="Sandor L."/>
            <person name="Smith M.E."/>
            <person name="Tsang A."/>
            <person name="Grigoriev I.V."/>
            <person name="Stajich J.E."/>
            <person name="Spatafora J.W."/>
        </authorList>
    </citation>
    <scope>NUCLEOTIDE SEQUENCE</scope>
    <source>
        <strain evidence="5">RSA 2281</strain>
    </source>
</reference>
<evidence type="ECO:0000256" key="1">
    <source>
        <dbReference type="ARBA" id="ARBA00004123"/>
    </source>
</evidence>
<comment type="subcellular location">
    <subcellularLocation>
        <location evidence="1">Nucleus</location>
    </subcellularLocation>
</comment>
<comment type="caution">
    <text evidence="5">The sequence shown here is derived from an EMBL/GenBank/DDBJ whole genome shotgun (WGS) entry which is preliminary data.</text>
</comment>
<sequence>MVKKKVKSKRQSLGLKYRIKNKIKEHKRKQNRLAKKNPISNKSKKDPGIPNSWPFKEELLNQIEQERQFVCIFFIVCG</sequence>
<feature type="compositionally biased region" description="Basic residues" evidence="3">
    <location>
        <begin position="24"/>
        <end position="35"/>
    </location>
</feature>
<dbReference type="AlphaFoldDB" id="A0AAD5JZL3"/>